<dbReference type="Proteomes" id="UP000295252">
    <property type="component" value="Unassembled WGS sequence"/>
</dbReference>
<dbReference type="STRING" id="49390.A0A068VBF6"/>
<dbReference type="GO" id="GO:0010258">
    <property type="term" value="P:NADH dehydrogenase complex (plastoquinone) assembly"/>
    <property type="evidence" value="ECO:0007669"/>
    <property type="project" value="EnsemblPlants"/>
</dbReference>
<dbReference type="PANTHER" id="PTHR36382">
    <property type="entry name" value="OSJNBA0043L09.26 PROTEIN"/>
    <property type="match status" value="1"/>
</dbReference>
<dbReference type="OrthoDB" id="2020083at2759"/>
<reference evidence="2" key="1">
    <citation type="journal article" date="2014" name="Science">
        <title>The coffee genome provides insight into the convergent evolution of caffeine biosynthesis.</title>
        <authorList>
            <person name="Denoeud F."/>
            <person name="Carretero-Paulet L."/>
            <person name="Dereeper A."/>
            <person name="Droc G."/>
            <person name="Guyot R."/>
            <person name="Pietrella M."/>
            <person name="Zheng C."/>
            <person name="Alberti A."/>
            <person name="Anthony F."/>
            <person name="Aprea G."/>
            <person name="Aury J.M."/>
            <person name="Bento P."/>
            <person name="Bernard M."/>
            <person name="Bocs S."/>
            <person name="Campa C."/>
            <person name="Cenci A."/>
            <person name="Combes M.C."/>
            <person name="Crouzillat D."/>
            <person name="Da Silva C."/>
            <person name="Daddiego L."/>
            <person name="De Bellis F."/>
            <person name="Dussert S."/>
            <person name="Garsmeur O."/>
            <person name="Gayraud T."/>
            <person name="Guignon V."/>
            <person name="Jahn K."/>
            <person name="Jamilloux V."/>
            <person name="Joet T."/>
            <person name="Labadie K."/>
            <person name="Lan T."/>
            <person name="Leclercq J."/>
            <person name="Lepelley M."/>
            <person name="Leroy T."/>
            <person name="Li L.T."/>
            <person name="Librado P."/>
            <person name="Lopez L."/>
            <person name="Munoz A."/>
            <person name="Noel B."/>
            <person name="Pallavicini A."/>
            <person name="Perrotta G."/>
            <person name="Poncet V."/>
            <person name="Pot D."/>
            <person name="Priyono X."/>
            <person name="Rigoreau M."/>
            <person name="Rouard M."/>
            <person name="Rozas J."/>
            <person name="Tranchant-Dubreuil C."/>
            <person name="VanBuren R."/>
            <person name="Zhang Q."/>
            <person name="Andrade A.C."/>
            <person name="Argout X."/>
            <person name="Bertrand B."/>
            <person name="de Kochko A."/>
            <person name="Graziosi G."/>
            <person name="Henry R.J."/>
            <person name="Jayarama X."/>
            <person name="Ming R."/>
            <person name="Nagai C."/>
            <person name="Rounsley S."/>
            <person name="Sankoff D."/>
            <person name="Giuliano G."/>
            <person name="Albert V.A."/>
            <person name="Wincker P."/>
            <person name="Lashermes P."/>
        </authorList>
    </citation>
    <scope>NUCLEOTIDE SEQUENCE [LARGE SCALE GENOMIC DNA]</scope>
    <source>
        <strain evidence="2">cv. DH200-94</strain>
    </source>
</reference>
<dbReference type="EMBL" id="HG739272">
    <property type="protein sequence ID" value="CDP17922.1"/>
    <property type="molecule type" value="Genomic_DNA"/>
</dbReference>
<organism evidence="1 2">
    <name type="scientific">Coffea canephora</name>
    <name type="common">Robusta coffee</name>
    <dbReference type="NCBI Taxonomy" id="49390"/>
    <lineage>
        <taxon>Eukaryota</taxon>
        <taxon>Viridiplantae</taxon>
        <taxon>Streptophyta</taxon>
        <taxon>Embryophyta</taxon>
        <taxon>Tracheophyta</taxon>
        <taxon>Spermatophyta</taxon>
        <taxon>Magnoliopsida</taxon>
        <taxon>eudicotyledons</taxon>
        <taxon>Gunneridae</taxon>
        <taxon>Pentapetalae</taxon>
        <taxon>asterids</taxon>
        <taxon>lamiids</taxon>
        <taxon>Gentianales</taxon>
        <taxon>Rubiaceae</taxon>
        <taxon>Ixoroideae</taxon>
        <taxon>Gardenieae complex</taxon>
        <taxon>Bertiereae - Coffeeae clade</taxon>
        <taxon>Coffeeae</taxon>
        <taxon>Coffea</taxon>
    </lineage>
</organism>
<dbReference type="AlphaFoldDB" id="A0A068VBF6"/>
<accession>A0A068VBF6</accession>
<dbReference type="Gramene" id="CDP17922">
    <property type="protein sequence ID" value="CDP17922"/>
    <property type="gene ID" value="GSCOC_T00004329001"/>
</dbReference>
<sequence length="176" mass="19494">MPTGSDDKPMEVCKRPSRISNHFKLPKACIKKGQANYAYTTAYSRRELSVKACSPSSSGGEKKTARRSFLSLEEAGLVEVSGLSPHERFLCRLTVSSLNLLKVIAEQEGCAIEELNAGRVCDWFLKDKLKREQNLESAVLQWAGRRNPLYIGGFPAAWGGLSPHQPPLKSVAVYRK</sequence>
<evidence type="ECO:0000313" key="2">
    <source>
        <dbReference type="Proteomes" id="UP000295252"/>
    </source>
</evidence>
<protein>
    <submittedName>
        <fullName evidence="1">DH200=94 genomic scaffold, scaffold_188</fullName>
    </submittedName>
</protein>
<proteinExistence type="predicted"/>
<keyword evidence="2" id="KW-1185">Reference proteome</keyword>
<gene>
    <name evidence="1" type="ORF">GSCOC_T00004329001</name>
</gene>
<dbReference type="InParanoid" id="A0A068VBF6"/>
<dbReference type="PANTHER" id="PTHR36382:SF2">
    <property type="entry name" value="OS04G0635700 PROTEIN"/>
    <property type="match status" value="1"/>
</dbReference>
<dbReference type="PhylomeDB" id="A0A068VBF6"/>
<dbReference type="FunCoup" id="A0A068VBF6">
    <property type="interactions" value="781"/>
</dbReference>
<dbReference type="GO" id="GO:0009570">
    <property type="term" value="C:chloroplast stroma"/>
    <property type="evidence" value="ECO:0007669"/>
    <property type="project" value="EnsemblPlants"/>
</dbReference>
<name>A0A068VBF6_COFCA</name>
<evidence type="ECO:0000313" key="1">
    <source>
        <dbReference type="EMBL" id="CDP17922.1"/>
    </source>
</evidence>